<evidence type="ECO:0000256" key="7">
    <source>
        <dbReference type="SAM" id="Coils"/>
    </source>
</evidence>
<dbReference type="InterPro" id="IPR007379">
    <property type="entry name" value="Tim44-like_dom"/>
</dbReference>
<evidence type="ECO:0000313" key="11">
    <source>
        <dbReference type="Proteomes" id="UP000250235"/>
    </source>
</evidence>
<keyword evidence="4" id="KW-0809">Transit peptide</keyword>
<feature type="compositionally biased region" description="Polar residues" evidence="8">
    <location>
        <begin position="145"/>
        <end position="157"/>
    </location>
</feature>
<evidence type="ECO:0000256" key="4">
    <source>
        <dbReference type="ARBA" id="ARBA00022946"/>
    </source>
</evidence>
<feature type="coiled-coil region" evidence="7">
    <location>
        <begin position="66"/>
        <end position="133"/>
    </location>
</feature>
<dbReference type="SUPFAM" id="SSF54427">
    <property type="entry name" value="NTF2-like"/>
    <property type="match status" value="1"/>
</dbReference>
<dbReference type="Proteomes" id="UP000250235">
    <property type="component" value="Unassembled WGS sequence"/>
</dbReference>
<keyword evidence="3" id="KW-0999">Mitochondrion inner membrane</keyword>
<keyword evidence="7" id="KW-0175">Coiled coil</keyword>
<proteinExistence type="inferred from homology"/>
<feature type="domain" description="Tim44-like" evidence="9">
    <location>
        <begin position="337"/>
        <end position="508"/>
    </location>
</feature>
<dbReference type="InterPro" id="IPR039544">
    <property type="entry name" value="Tim44-like"/>
</dbReference>
<dbReference type="OrthoDB" id="10265990at2759"/>
<comment type="subcellular location">
    <subcellularLocation>
        <location evidence="1">Mitochondrion inner membrane</location>
    </subcellularLocation>
</comment>
<dbReference type="Gene3D" id="3.10.450.240">
    <property type="match status" value="1"/>
</dbReference>
<evidence type="ECO:0000256" key="6">
    <source>
        <dbReference type="ARBA" id="ARBA00023136"/>
    </source>
</evidence>
<evidence type="ECO:0000313" key="10">
    <source>
        <dbReference type="EMBL" id="KZV28028.1"/>
    </source>
</evidence>
<accession>A0A2Z7B3H4</accession>
<dbReference type="EMBL" id="KV010199">
    <property type="protein sequence ID" value="KZV28028.1"/>
    <property type="molecule type" value="Genomic_DNA"/>
</dbReference>
<dbReference type="AlphaFoldDB" id="A0A2Z7B3H4"/>
<dbReference type="SMART" id="SM00978">
    <property type="entry name" value="Tim44"/>
    <property type="match status" value="1"/>
</dbReference>
<dbReference type="GO" id="GO:0005743">
    <property type="term" value="C:mitochondrial inner membrane"/>
    <property type="evidence" value="ECO:0007669"/>
    <property type="project" value="UniProtKB-SubCell"/>
</dbReference>
<comment type="similarity">
    <text evidence="2">Belongs to the Tim44 family.</text>
</comment>
<dbReference type="GO" id="GO:0051087">
    <property type="term" value="F:protein-folding chaperone binding"/>
    <property type="evidence" value="ECO:0007669"/>
    <property type="project" value="TreeGrafter"/>
</dbReference>
<dbReference type="InterPro" id="IPR032710">
    <property type="entry name" value="NTF2-like_dom_sf"/>
</dbReference>
<dbReference type="PANTHER" id="PTHR10721">
    <property type="entry name" value="MITOCHONDRIAL IMPORT INNER MEMBRANE TRANSLOCASE SUBUNIT TIM44"/>
    <property type="match status" value="1"/>
</dbReference>
<dbReference type="Pfam" id="PF04280">
    <property type="entry name" value="Tim44"/>
    <property type="match status" value="2"/>
</dbReference>
<keyword evidence="11" id="KW-1185">Reference proteome</keyword>
<protein>
    <recommendedName>
        <fullName evidence="9">Tim44-like domain-containing protein</fullName>
    </recommendedName>
</protein>
<sequence>MASRKLLRDFLINKHILIRPQLIASIQASSRWERPQLVSSRGIMLRREFSVFNEFSKKVKGEVDRNQEFQQSVKEFKDKAEELKGVKEDLKARTKQTTEQLYKNVDDIWTEAEAKAKKVYADMEEKIKAAKIEVKESFGDGKQEPTGSNGTSSSHCSNGFGGEKSNFGGENQQGQQQQPQSDDGVKTLFAKVKNSFYSVSPKVSSAFNKVKEAKPIDLVKKSYAIVKDELKGNPNRRKHLEYDASSAASSPEFKRSTRTDIVVLPSKQSPWSKKWEAFKNKMRGHPMFKRVSGISEPVIEKSQEIAEDMRERWETSDHPVVHKIQDIGETVLGESDAAMSFKEIRRRDPTFSLPEFVAEVQEVLKPVLNAYFKGDADVLKKYCTSHVIERCIAERKAFESQGIFFENKILHISEVEVRETKMMGDTPIIIVAKKLIVDTNNSFGLISSQFQTQQVYCVRDSLGSVTEGGQDTIQTVYYAWAMQQLDAEQLGDGFAAPYSIWKLREMQQLGVRALI</sequence>
<organism evidence="10 11">
    <name type="scientific">Dorcoceras hygrometricum</name>
    <dbReference type="NCBI Taxonomy" id="472368"/>
    <lineage>
        <taxon>Eukaryota</taxon>
        <taxon>Viridiplantae</taxon>
        <taxon>Streptophyta</taxon>
        <taxon>Embryophyta</taxon>
        <taxon>Tracheophyta</taxon>
        <taxon>Spermatophyta</taxon>
        <taxon>Magnoliopsida</taxon>
        <taxon>eudicotyledons</taxon>
        <taxon>Gunneridae</taxon>
        <taxon>Pentapetalae</taxon>
        <taxon>asterids</taxon>
        <taxon>lamiids</taxon>
        <taxon>Lamiales</taxon>
        <taxon>Gesneriaceae</taxon>
        <taxon>Didymocarpoideae</taxon>
        <taxon>Trichosporeae</taxon>
        <taxon>Loxocarpinae</taxon>
        <taxon>Dorcoceras</taxon>
    </lineage>
</organism>
<reference evidence="10 11" key="1">
    <citation type="journal article" date="2015" name="Proc. Natl. Acad. Sci. U.S.A.">
        <title>The resurrection genome of Boea hygrometrica: A blueprint for survival of dehydration.</title>
        <authorList>
            <person name="Xiao L."/>
            <person name="Yang G."/>
            <person name="Zhang L."/>
            <person name="Yang X."/>
            <person name="Zhao S."/>
            <person name="Ji Z."/>
            <person name="Zhou Q."/>
            <person name="Hu M."/>
            <person name="Wang Y."/>
            <person name="Chen M."/>
            <person name="Xu Y."/>
            <person name="Jin H."/>
            <person name="Xiao X."/>
            <person name="Hu G."/>
            <person name="Bao F."/>
            <person name="Hu Y."/>
            <person name="Wan P."/>
            <person name="Li L."/>
            <person name="Deng X."/>
            <person name="Kuang T."/>
            <person name="Xiang C."/>
            <person name="Zhu J.K."/>
            <person name="Oliver M.J."/>
            <person name="He Y."/>
        </authorList>
    </citation>
    <scope>NUCLEOTIDE SEQUENCE [LARGE SCALE GENOMIC DNA]</scope>
    <source>
        <strain evidence="11">cv. XS01</strain>
    </source>
</reference>
<keyword evidence="6" id="KW-0472">Membrane</keyword>
<evidence type="ECO:0000259" key="9">
    <source>
        <dbReference type="SMART" id="SM00978"/>
    </source>
</evidence>
<feature type="region of interest" description="Disordered" evidence="8">
    <location>
        <begin position="138"/>
        <end position="182"/>
    </location>
</feature>
<gene>
    <name evidence="10" type="ORF">F511_15648</name>
</gene>
<evidence type="ECO:0000256" key="5">
    <source>
        <dbReference type="ARBA" id="ARBA00023128"/>
    </source>
</evidence>
<evidence type="ECO:0000256" key="1">
    <source>
        <dbReference type="ARBA" id="ARBA00004273"/>
    </source>
</evidence>
<evidence type="ECO:0000256" key="3">
    <source>
        <dbReference type="ARBA" id="ARBA00022792"/>
    </source>
</evidence>
<keyword evidence="5" id="KW-0496">Mitochondrion</keyword>
<evidence type="ECO:0000256" key="8">
    <source>
        <dbReference type="SAM" id="MobiDB-lite"/>
    </source>
</evidence>
<dbReference type="GO" id="GO:0030150">
    <property type="term" value="P:protein import into mitochondrial matrix"/>
    <property type="evidence" value="ECO:0007669"/>
    <property type="project" value="TreeGrafter"/>
</dbReference>
<name>A0A2Z7B3H4_9LAMI</name>
<dbReference type="PANTHER" id="PTHR10721:SF1">
    <property type="entry name" value="MITOCHONDRIAL IMPORT INNER MEMBRANE TRANSLOCASE SUBUNIT TIM44"/>
    <property type="match status" value="1"/>
</dbReference>
<evidence type="ECO:0000256" key="2">
    <source>
        <dbReference type="ARBA" id="ARBA00009597"/>
    </source>
</evidence>